<evidence type="ECO:0000313" key="2">
    <source>
        <dbReference type="Proteomes" id="UP000252172"/>
    </source>
</evidence>
<sequence length="66" mass="7753">MGIAEGGEIEAESFDFAPRRAKTNFCELNLKNKKRIKFVFGGIEKRKLSFALSPRFWQYRVELNLR</sequence>
<name>A0A368N3G3_9FLAO</name>
<keyword evidence="2" id="KW-1185">Reference proteome</keyword>
<evidence type="ECO:0000313" key="1">
    <source>
        <dbReference type="EMBL" id="RCU44746.1"/>
    </source>
</evidence>
<dbReference type="EMBL" id="QPIE01000001">
    <property type="protein sequence ID" value="RCU44746.1"/>
    <property type="molecule type" value="Genomic_DNA"/>
</dbReference>
<gene>
    <name evidence="1" type="ORF">DQ356_00535</name>
</gene>
<comment type="caution">
    <text evidence="1">The sequence shown here is derived from an EMBL/GenBank/DDBJ whole genome shotgun (WGS) entry which is preliminary data.</text>
</comment>
<organism evidence="1 2">
    <name type="scientific">Chryseobacterium lacus</name>
    <dbReference type="NCBI Taxonomy" id="2058346"/>
    <lineage>
        <taxon>Bacteria</taxon>
        <taxon>Pseudomonadati</taxon>
        <taxon>Bacteroidota</taxon>
        <taxon>Flavobacteriia</taxon>
        <taxon>Flavobacteriales</taxon>
        <taxon>Weeksellaceae</taxon>
        <taxon>Chryseobacterium group</taxon>
        <taxon>Chryseobacterium</taxon>
    </lineage>
</organism>
<dbReference type="Proteomes" id="UP000252172">
    <property type="component" value="Unassembled WGS sequence"/>
</dbReference>
<proteinExistence type="predicted"/>
<protein>
    <submittedName>
        <fullName evidence="1">Uncharacterized protein</fullName>
    </submittedName>
</protein>
<accession>A0A368N3G3</accession>
<reference evidence="1 2" key="1">
    <citation type="submission" date="2018-07" db="EMBL/GenBank/DDBJ databases">
        <title>Chryseobacterium lacus sp. nov., isolated from lake water.</title>
        <authorList>
            <person name="Li C.-M."/>
        </authorList>
    </citation>
    <scope>NUCLEOTIDE SEQUENCE [LARGE SCALE GENOMIC DNA]</scope>
    <source>
        <strain evidence="1 2">YLOS41</strain>
    </source>
</reference>
<dbReference type="AlphaFoldDB" id="A0A368N3G3"/>